<keyword evidence="3" id="KW-0408">Iron</keyword>
<sequence length="200" mass="22782">MVQRSAELTQVYGNVYAFNFGEHAAVVINDYKTLKEAFQRSECTGRPKLEAFLFIHDNQLRGIGTQDGEPWKQLRRFIVKQMREYGKKSIESIISEETLQLIQHLDHHSKEPVSTKGFFNPSSVNVLWRIITGEPVASERNEVIMAVVNLAGGSIKVVIAALFADLAKRFPNISGYNNCVKSHKLLSDYIRNFILIRKRS</sequence>
<dbReference type="AlphaFoldDB" id="A0A8J2PL68"/>
<dbReference type="Pfam" id="PF00067">
    <property type="entry name" value="p450"/>
    <property type="match status" value="1"/>
</dbReference>
<feature type="non-terminal residue" evidence="4">
    <location>
        <position position="200"/>
    </location>
</feature>
<dbReference type="GO" id="GO:0008395">
    <property type="term" value="F:steroid hydroxylase activity"/>
    <property type="evidence" value="ECO:0007669"/>
    <property type="project" value="TreeGrafter"/>
</dbReference>
<dbReference type="OrthoDB" id="1055148at2759"/>
<protein>
    <recommendedName>
        <fullName evidence="6">Cytochrome P450</fullName>
    </recommendedName>
</protein>
<keyword evidence="2" id="KW-0479">Metal-binding</keyword>
<name>A0A8J2PL68_9HEXA</name>
<proteinExistence type="inferred from homology"/>
<organism evidence="4 5">
    <name type="scientific">Allacma fusca</name>
    <dbReference type="NCBI Taxonomy" id="39272"/>
    <lineage>
        <taxon>Eukaryota</taxon>
        <taxon>Metazoa</taxon>
        <taxon>Ecdysozoa</taxon>
        <taxon>Arthropoda</taxon>
        <taxon>Hexapoda</taxon>
        <taxon>Collembola</taxon>
        <taxon>Symphypleona</taxon>
        <taxon>Sminthuridae</taxon>
        <taxon>Allacma</taxon>
    </lineage>
</organism>
<dbReference type="GO" id="GO:0016712">
    <property type="term" value="F:oxidoreductase activity, acting on paired donors, with incorporation or reduction of molecular oxygen, reduced flavin or flavoprotein as one donor, and incorporation of one atom of oxygen"/>
    <property type="evidence" value="ECO:0007669"/>
    <property type="project" value="TreeGrafter"/>
</dbReference>
<dbReference type="PANTHER" id="PTHR24300:SF403">
    <property type="entry name" value="CYTOCHROME P450 306A1"/>
    <property type="match status" value="1"/>
</dbReference>
<comment type="caution">
    <text evidence="4">The sequence shown here is derived from an EMBL/GenBank/DDBJ whole genome shotgun (WGS) entry which is preliminary data.</text>
</comment>
<dbReference type="GO" id="GO:0006805">
    <property type="term" value="P:xenobiotic metabolic process"/>
    <property type="evidence" value="ECO:0007669"/>
    <property type="project" value="TreeGrafter"/>
</dbReference>
<dbReference type="Proteomes" id="UP000708208">
    <property type="component" value="Unassembled WGS sequence"/>
</dbReference>
<dbReference type="InterPro" id="IPR050182">
    <property type="entry name" value="Cytochrome_P450_fam2"/>
</dbReference>
<dbReference type="InterPro" id="IPR001128">
    <property type="entry name" value="Cyt_P450"/>
</dbReference>
<evidence type="ECO:0008006" key="6">
    <source>
        <dbReference type="Google" id="ProtNLM"/>
    </source>
</evidence>
<gene>
    <name evidence="4" type="ORF">AFUS01_LOCUS29540</name>
</gene>
<dbReference type="EMBL" id="CAJVCH010438336">
    <property type="protein sequence ID" value="CAG7819070.1"/>
    <property type="molecule type" value="Genomic_DNA"/>
</dbReference>
<dbReference type="PANTHER" id="PTHR24300">
    <property type="entry name" value="CYTOCHROME P450 508A4-RELATED"/>
    <property type="match status" value="1"/>
</dbReference>
<reference evidence="4" key="1">
    <citation type="submission" date="2021-06" db="EMBL/GenBank/DDBJ databases">
        <authorList>
            <person name="Hodson N. C."/>
            <person name="Mongue J. A."/>
            <person name="Jaron S. K."/>
        </authorList>
    </citation>
    <scope>NUCLEOTIDE SEQUENCE</scope>
</reference>
<evidence type="ECO:0000256" key="3">
    <source>
        <dbReference type="ARBA" id="ARBA00023004"/>
    </source>
</evidence>
<dbReference type="GO" id="GO:0020037">
    <property type="term" value="F:heme binding"/>
    <property type="evidence" value="ECO:0007669"/>
    <property type="project" value="InterPro"/>
</dbReference>
<evidence type="ECO:0000256" key="1">
    <source>
        <dbReference type="ARBA" id="ARBA00010617"/>
    </source>
</evidence>
<dbReference type="GO" id="GO:0006082">
    <property type="term" value="P:organic acid metabolic process"/>
    <property type="evidence" value="ECO:0007669"/>
    <property type="project" value="TreeGrafter"/>
</dbReference>
<keyword evidence="5" id="KW-1185">Reference proteome</keyword>
<evidence type="ECO:0000256" key="2">
    <source>
        <dbReference type="ARBA" id="ARBA00022723"/>
    </source>
</evidence>
<evidence type="ECO:0000313" key="4">
    <source>
        <dbReference type="EMBL" id="CAG7819070.1"/>
    </source>
</evidence>
<dbReference type="GO" id="GO:0005506">
    <property type="term" value="F:iron ion binding"/>
    <property type="evidence" value="ECO:0007669"/>
    <property type="project" value="InterPro"/>
</dbReference>
<comment type="similarity">
    <text evidence="1">Belongs to the cytochrome P450 family.</text>
</comment>
<accession>A0A8J2PL68</accession>
<dbReference type="GO" id="GO:0005737">
    <property type="term" value="C:cytoplasm"/>
    <property type="evidence" value="ECO:0007669"/>
    <property type="project" value="TreeGrafter"/>
</dbReference>
<evidence type="ECO:0000313" key="5">
    <source>
        <dbReference type="Proteomes" id="UP000708208"/>
    </source>
</evidence>